<evidence type="ECO:0000256" key="12">
    <source>
        <dbReference type="ARBA" id="ARBA00022729"/>
    </source>
</evidence>
<dbReference type="Proteomes" id="UP000011859">
    <property type="component" value="Chromosome"/>
</dbReference>
<comment type="similarity">
    <text evidence="7">Belongs to the NosZ family.</text>
</comment>
<evidence type="ECO:0000256" key="4">
    <source>
        <dbReference type="ARBA" id="ARBA00004418"/>
    </source>
</evidence>
<evidence type="ECO:0000256" key="7">
    <source>
        <dbReference type="ARBA" id="ARBA00010372"/>
    </source>
</evidence>
<dbReference type="AlphaFoldDB" id="M4NFX3"/>
<evidence type="ECO:0000313" key="23">
    <source>
        <dbReference type="Proteomes" id="UP000011859"/>
    </source>
</evidence>
<dbReference type="InterPro" id="IPR023644">
    <property type="entry name" value="NO_Rdtase"/>
</dbReference>
<dbReference type="RefSeq" id="WP_015448325.1">
    <property type="nucleotide sequence ID" value="NC_020541.1"/>
</dbReference>
<dbReference type="InterPro" id="IPR006311">
    <property type="entry name" value="TAT_signal"/>
</dbReference>
<dbReference type="InterPro" id="IPR011045">
    <property type="entry name" value="N2O_reductase_N"/>
</dbReference>
<name>M4NFX3_9GAMM</name>
<feature type="region of interest" description="Disordered" evidence="20">
    <location>
        <begin position="52"/>
        <end position="80"/>
    </location>
</feature>
<evidence type="ECO:0000313" key="22">
    <source>
        <dbReference type="EMBL" id="AGG89850.1"/>
    </source>
</evidence>
<dbReference type="InterPro" id="IPR041114">
    <property type="entry name" value="Nos_propeller"/>
</dbReference>
<evidence type="ECO:0000256" key="9">
    <source>
        <dbReference type="ARBA" id="ARBA00011896"/>
    </source>
</evidence>
<dbReference type="InterPro" id="IPR051403">
    <property type="entry name" value="NosZ/Cyto_c_oxidase_sub2"/>
</dbReference>
<dbReference type="EMBL" id="CP003470">
    <property type="protein sequence ID" value="AGG89850.1"/>
    <property type="molecule type" value="Genomic_DNA"/>
</dbReference>
<dbReference type="InterPro" id="IPR008972">
    <property type="entry name" value="Cupredoxin"/>
</dbReference>
<feature type="compositionally biased region" description="Basic and acidic residues" evidence="20">
    <location>
        <begin position="52"/>
        <end position="74"/>
    </location>
</feature>
<evidence type="ECO:0000256" key="13">
    <source>
        <dbReference type="ARBA" id="ARBA00022764"/>
    </source>
</evidence>
<keyword evidence="12" id="KW-0732">Signal</keyword>
<dbReference type="GO" id="GO:0004129">
    <property type="term" value="F:cytochrome-c oxidase activity"/>
    <property type="evidence" value="ECO:0007669"/>
    <property type="project" value="InterPro"/>
</dbReference>
<dbReference type="GO" id="GO:0005509">
    <property type="term" value="F:calcium ion binding"/>
    <property type="evidence" value="ECO:0007669"/>
    <property type="project" value="InterPro"/>
</dbReference>
<reference evidence="22 23" key="1">
    <citation type="submission" date="2012-04" db="EMBL/GenBank/DDBJ databases">
        <title>Complete genome of Rhodanobacter sp. 2APBS1.</title>
        <authorList>
            <consortium name="US DOE Joint Genome Institute"/>
            <person name="Huntemann M."/>
            <person name="Wei C.-L."/>
            <person name="Han J."/>
            <person name="Detter J.C."/>
            <person name="Han C."/>
            <person name="Tapia R."/>
            <person name="Munk A.C.C."/>
            <person name="Chen A."/>
            <person name="Krypides N."/>
            <person name="Mavromatis K."/>
            <person name="Markowitz V."/>
            <person name="Szeto E."/>
            <person name="Ivanova N."/>
            <person name="Mikhailova N."/>
            <person name="Ovchinnikova G."/>
            <person name="Pagani I."/>
            <person name="Pati A."/>
            <person name="Goodwin L."/>
            <person name="Peters L."/>
            <person name="Pitluck S."/>
            <person name="Woyke T."/>
            <person name="Prakash O."/>
            <person name="Elkins J."/>
            <person name="Brown S."/>
            <person name="Palumbo A."/>
            <person name="Hemme C."/>
            <person name="Zhou J."/>
            <person name="Watson D."/>
            <person name="Jardine P."/>
            <person name="Kostka J."/>
            <person name="Green S."/>
        </authorList>
    </citation>
    <scope>NUCLEOTIDE SEQUENCE [LARGE SCALE GENOMIC DNA]</scope>
    <source>
        <strain evidence="22 23">2APBS1</strain>
    </source>
</reference>
<gene>
    <name evidence="22" type="ORF">R2APBS1_2771</name>
</gene>
<dbReference type="OrthoDB" id="9759695at2"/>
<dbReference type="SUPFAM" id="SSF50974">
    <property type="entry name" value="Nitrous oxide reductase, N-terminal domain"/>
    <property type="match status" value="1"/>
</dbReference>
<comment type="catalytic activity">
    <reaction evidence="19">
        <text>N2 + 2 Fe(III)-[cytochrome c] + H2O = nitrous oxide + 2 Fe(II)-[cytochrome c] + 2 H(+)</text>
        <dbReference type="Rhea" id="RHEA:43108"/>
        <dbReference type="Rhea" id="RHEA-COMP:10350"/>
        <dbReference type="Rhea" id="RHEA-COMP:14399"/>
        <dbReference type="ChEBI" id="CHEBI:15377"/>
        <dbReference type="ChEBI" id="CHEBI:15378"/>
        <dbReference type="ChEBI" id="CHEBI:17045"/>
        <dbReference type="ChEBI" id="CHEBI:17997"/>
        <dbReference type="ChEBI" id="CHEBI:29033"/>
        <dbReference type="ChEBI" id="CHEBI:29034"/>
        <dbReference type="EC" id="1.7.2.4"/>
    </reaction>
</comment>
<dbReference type="PROSITE" id="PS00078">
    <property type="entry name" value="COX2"/>
    <property type="match status" value="1"/>
</dbReference>
<evidence type="ECO:0000256" key="18">
    <source>
        <dbReference type="ARBA" id="ARBA00032847"/>
    </source>
</evidence>
<dbReference type="Pfam" id="PF18764">
    <property type="entry name" value="nos_propeller"/>
    <property type="match status" value="1"/>
</dbReference>
<dbReference type="InterPro" id="IPR002429">
    <property type="entry name" value="CcO_II-like_C"/>
</dbReference>
<keyword evidence="11" id="KW-0479">Metal-binding</keyword>
<dbReference type="GO" id="GO:0005507">
    <property type="term" value="F:copper ion binding"/>
    <property type="evidence" value="ECO:0007669"/>
    <property type="project" value="InterPro"/>
</dbReference>
<feature type="region of interest" description="Disordered" evidence="20">
    <location>
        <begin position="1"/>
        <end position="28"/>
    </location>
</feature>
<keyword evidence="16" id="KW-0186">Copper</keyword>
<dbReference type="PANTHER" id="PTHR42838">
    <property type="entry name" value="CYTOCHROME C OXIDASE SUBUNIT II"/>
    <property type="match status" value="1"/>
</dbReference>
<dbReference type="eggNOG" id="COG4263">
    <property type="taxonomic scope" value="Bacteria"/>
</dbReference>
<feature type="domain" description="Cytochrome oxidase subunit II copper A binding" evidence="21">
    <location>
        <begin position="510"/>
        <end position="649"/>
    </location>
</feature>
<evidence type="ECO:0000256" key="19">
    <source>
        <dbReference type="ARBA" id="ARBA00049555"/>
    </source>
</evidence>
<proteinExistence type="inferred from homology"/>
<evidence type="ECO:0000256" key="15">
    <source>
        <dbReference type="ARBA" id="ARBA00023002"/>
    </source>
</evidence>
<dbReference type="GO" id="GO:0019333">
    <property type="term" value="P:denitrification pathway"/>
    <property type="evidence" value="ECO:0007669"/>
    <property type="project" value="UniProtKB-UniPathway"/>
</dbReference>
<evidence type="ECO:0000259" key="21">
    <source>
        <dbReference type="PROSITE" id="PS50857"/>
    </source>
</evidence>
<dbReference type="KEGG" id="rhd:R2APBS1_2771"/>
<dbReference type="Gene3D" id="2.130.10.10">
    <property type="entry name" value="YVTN repeat-like/Quinoprotein amine dehydrogenase"/>
    <property type="match status" value="1"/>
</dbReference>
<dbReference type="PANTHER" id="PTHR42838:SF2">
    <property type="entry name" value="NITROUS-OXIDE REDUCTASE"/>
    <property type="match status" value="1"/>
</dbReference>
<dbReference type="UniPathway" id="UPA00652">
    <property type="reaction ID" value="UER00709"/>
</dbReference>
<evidence type="ECO:0000256" key="3">
    <source>
        <dbReference type="ARBA" id="ARBA00003034"/>
    </source>
</evidence>
<protein>
    <recommendedName>
        <fullName evidence="10">Nitrous-oxide reductase</fullName>
        <ecNumber evidence="9">1.7.2.4</ecNumber>
    </recommendedName>
    <alternativeName>
        <fullName evidence="17">N(2)OR</fullName>
    </alternativeName>
    <alternativeName>
        <fullName evidence="18">N2O reductase</fullName>
    </alternativeName>
</protein>
<evidence type="ECO:0000256" key="16">
    <source>
        <dbReference type="ARBA" id="ARBA00023008"/>
    </source>
</evidence>
<evidence type="ECO:0000256" key="11">
    <source>
        <dbReference type="ARBA" id="ARBA00022723"/>
    </source>
</evidence>
<sequence length="649" mass="71326" precursor="true">MHDESSNQPGQSGQAAEPGNPARRNFMKTSALASLAGAAGLALAACGRNGEHAGVDGDEHEDKRRHEKGEHAAASDHVPPGQLDEYYGFWSGGQSGEVRLVGVPSMRELMRIPVFNPDFTIGWGVTNESKRVLGPNFPPGGDCHHPHMSQTDGHYDGRYIFINDKAHTRVARIRCDVMRTDRITEVPNVQAIHGLRVQRAPRTGYVFANGEFLVPAPNDGRDLEDPKKYQTMFSALDGDTMEVAWQVLVDGNLDNTEADYAGKYAISTCYNSEGGMDLPSTMQAERDWAVVFDIARIEAAVKKGDFKTIGDSKVPVLDGRHGSSFTLYIPIPKNPHGINASPDGKYVVANGKLSPTVTVMEWSRIDDWFAGKLKDPRDTVVAEPELGLGPLHTAYDGRGNGYTTLFIDSQIAKWNIADAIAAHDGKKVNYLRQKIDVAYQPGHCHTSMGETRDADGKWLVSLNKFSKDRFLPTGPLHPDNDQLIDISGETMKLVADGPVYAEPHDVILLHRRLLIDKVKKSWERDDPFFAETVAMAKRHGVNVLSDSKVIREGRKVFVYMTSAAPIFGLGSFKVKKGDEVTVVVTNIDAVEDVSHGFCIVNYGINMEISPGATASATFTADKAGVFWYYCTFFCHAMHMEMSGRMLVEA</sequence>
<keyword evidence="23" id="KW-1185">Reference proteome</keyword>
<dbReference type="STRING" id="666685.R2APBS1_2771"/>
<dbReference type="InterPro" id="IPR001505">
    <property type="entry name" value="Copper_CuA"/>
</dbReference>
<organism evidence="22 23">
    <name type="scientific">Rhodanobacter denitrificans</name>
    <dbReference type="NCBI Taxonomy" id="666685"/>
    <lineage>
        <taxon>Bacteria</taxon>
        <taxon>Pseudomonadati</taxon>
        <taxon>Pseudomonadota</taxon>
        <taxon>Gammaproteobacteria</taxon>
        <taxon>Lysobacterales</taxon>
        <taxon>Rhodanobacteraceae</taxon>
        <taxon>Rhodanobacter</taxon>
    </lineage>
</organism>
<keyword evidence="13" id="KW-0574">Periplasm</keyword>
<dbReference type="HOGENOM" id="CLU_016420_0_0_6"/>
<dbReference type="PROSITE" id="PS50857">
    <property type="entry name" value="COX2_CUA"/>
    <property type="match status" value="1"/>
</dbReference>
<dbReference type="NCBIfam" id="TIGR04244">
    <property type="entry name" value="nitrous_NosZ_RR"/>
    <property type="match status" value="1"/>
</dbReference>
<comment type="subunit">
    <text evidence="8">Homodimer.</text>
</comment>
<dbReference type="GO" id="GO:0042597">
    <property type="term" value="C:periplasmic space"/>
    <property type="evidence" value="ECO:0007669"/>
    <property type="project" value="UniProtKB-SubCell"/>
</dbReference>
<feature type="compositionally biased region" description="Polar residues" evidence="20">
    <location>
        <begin position="1"/>
        <end position="14"/>
    </location>
</feature>
<evidence type="ECO:0000256" key="5">
    <source>
        <dbReference type="ARBA" id="ARBA00004779"/>
    </source>
</evidence>
<comment type="function">
    <text evidence="3">Nitrous-oxide reductase is part of a bacterial respiratory system which is activated under anaerobic conditions in the presence of nitrate or nitrous oxide.</text>
</comment>
<comment type="cofactor">
    <cofactor evidence="1">
        <name>Ca(2+)</name>
        <dbReference type="ChEBI" id="CHEBI:29108"/>
    </cofactor>
</comment>
<accession>M4NFX3</accession>
<dbReference type="InterPro" id="IPR015943">
    <property type="entry name" value="WD40/YVTN_repeat-like_dom_sf"/>
</dbReference>
<evidence type="ECO:0000256" key="2">
    <source>
        <dbReference type="ARBA" id="ARBA00001935"/>
    </source>
</evidence>
<evidence type="ECO:0000256" key="8">
    <source>
        <dbReference type="ARBA" id="ARBA00011738"/>
    </source>
</evidence>
<evidence type="ECO:0000256" key="10">
    <source>
        <dbReference type="ARBA" id="ARBA00016560"/>
    </source>
</evidence>
<comment type="cofactor">
    <cofactor evidence="2">
        <name>Cu cation</name>
        <dbReference type="ChEBI" id="CHEBI:23378"/>
    </cofactor>
</comment>
<evidence type="ECO:0000256" key="1">
    <source>
        <dbReference type="ARBA" id="ARBA00001913"/>
    </source>
</evidence>
<dbReference type="InterPro" id="IPR041142">
    <property type="entry name" value="NOS_propeller_2"/>
</dbReference>
<dbReference type="Gene3D" id="2.60.40.420">
    <property type="entry name" value="Cupredoxins - blue copper proteins"/>
    <property type="match status" value="1"/>
</dbReference>
<evidence type="ECO:0000256" key="20">
    <source>
        <dbReference type="SAM" id="MobiDB-lite"/>
    </source>
</evidence>
<comment type="similarity">
    <text evidence="6">In the C-terminal section; belongs to the cytochrome c oxidase subunit 2 family.</text>
</comment>
<dbReference type="GO" id="GO:0050304">
    <property type="term" value="F:nitrous-oxide reductase activity"/>
    <property type="evidence" value="ECO:0007669"/>
    <property type="project" value="UniProtKB-EC"/>
</dbReference>
<dbReference type="Pfam" id="PF00116">
    <property type="entry name" value="COX2"/>
    <property type="match status" value="1"/>
</dbReference>
<keyword evidence="15" id="KW-0560">Oxidoreductase</keyword>
<keyword evidence="14" id="KW-0106">Calcium</keyword>
<comment type="subcellular location">
    <subcellularLocation>
        <location evidence="4">Periplasm</location>
    </subcellularLocation>
</comment>
<dbReference type="GO" id="GO:0016020">
    <property type="term" value="C:membrane"/>
    <property type="evidence" value="ECO:0007669"/>
    <property type="project" value="InterPro"/>
</dbReference>
<evidence type="ECO:0000256" key="14">
    <source>
        <dbReference type="ARBA" id="ARBA00022837"/>
    </source>
</evidence>
<evidence type="ECO:0000256" key="6">
    <source>
        <dbReference type="ARBA" id="ARBA00006790"/>
    </source>
</evidence>
<comment type="pathway">
    <text evidence="5">Nitrogen metabolism; nitrate reduction (denitrification); dinitrogen from nitrate: step 4/4.</text>
</comment>
<dbReference type="EC" id="1.7.2.4" evidence="9"/>
<evidence type="ECO:0000256" key="17">
    <source>
        <dbReference type="ARBA" id="ARBA00031077"/>
    </source>
</evidence>
<dbReference type="Pfam" id="PF18793">
    <property type="entry name" value="nos_propeller_2"/>
    <property type="match status" value="1"/>
</dbReference>
<dbReference type="SUPFAM" id="SSF49503">
    <property type="entry name" value="Cupredoxins"/>
    <property type="match status" value="1"/>
</dbReference>
<dbReference type="PROSITE" id="PS51318">
    <property type="entry name" value="TAT"/>
    <property type="match status" value="1"/>
</dbReference>